<feature type="domain" description="Transglycosylase SLT" evidence="3">
    <location>
        <begin position="37"/>
        <end position="135"/>
    </location>
</feature>
<evidence type="ECO:0000313" key="5">
    <source>
        <dbReference type="Proteomes" id="UP001179614"/>
    </source>
</evidence>
<name>A0ABY7MHZ3_9BRAD</name>
<proteinExistence type="inferred from homology"/>
<evidence type="ECO:0000313" key="4">
    <source>
        <dbReference type="EMBL" id="WBL78035.1"/>
    </source>
</evidence>
<dbReference type="PANTHER" id="PTHR37423">
    <property type="entry name" value="SOLUBLE LYTIC MUREIN TRANSGLYCOSYLASE-RELATED"/>
    <property type="match status" value="1"/>
</dbReference>
<accession>A0ABY7MHZ3</accession>
<sequence length="229" mass="24460">MPLFLALTISDAAAFAETRSAEHTANSQTSEAFAPIIDEASRRFGLPVYWIRAVLEVESAGDVCAKSPKGAMGLMQIMPQTWAELRLRYQLGNDPYDPHDNILAGAAYLRELQDRYGSPGFLAAYNAGPGRYEEHLAGRALPAETRAYLQKLAPTIGSDISVPGAVARLQPSGTTLFAVRSESLKSTTSAQRGLMLDHTPIAGVAHDISAIVPQATGLFSASFVAGGRR</sequence>
<evidence type="ECO:0000256" key="2">
    <source>
        <dbReference type="ARBA" id="ARBA00009387"/>
    </source>
</evidence>
<dbReference type="InterPro" id="IPR023346">
    <property type="entry name" value="Lysozyme-like_dom_sf"/>
</dbReference>
<dbReference type="EMBL" id="CP089391">
    <property type="protein sequence ID" value="WBL78035.1"/>
    <property type="molecule type" value="Genomic_DNA"/>
</dbReference>
<protein>
    <submittedName>
        <fullName evidence="4">Lytic transglycosylase domain-containing protein</fullName>
    </submittedName>
</protein>
<dbReference type="Gene3D" id="1.10.530.10">
    <property type="match status" value="1"/>
</dbReference>
<organism evidence="4 5">
    <name type="scientific">Bradyrhizobium xenonodulans</name>
    <dbReference type="NCBI Taxonomy" id="2736875"/>
    <lineage>
        <taxon>Bacteria</taxon>
        <taxon>Pseudomonadati</taxon>
        <taxon>Pseudomonadota</taxon>
        <taxon>Alphaproteobacteria</taxon>
        <taxon>Hyphomicrobiales</taxon>
        <taxon>Nitrobacteraceae</taxon>
        <taxon>Bradyrhizobium</taxon>
    </lineage>
</organism>
<dbReference type="Proteomes" id="UP001179614">
    <property type="component" value="Chromosome"/>
</dbReference>
<dbReference type="Pfam" id="PF01464">
    <property type="entry name" value="SLT"/>
    <property type="match status" value="1"/>
</dbReference>
<dbReference type="InterPro" id="IPR008258">
    <property type="entry name" value="Transglycosylase_SLT_dom_1"/>
</dbReference>
<gene>
    <name evidence="4" type="ORF">I3J27_34585</name>
</gene>
<evidence type="ECO:0000259" key="3">
    <source>
        <dbReference type="Pfam" id="PF01464"/>
    </source>
</evidence>
<evidence type="ECO:0000256" key="1">
    <source>
        <dbReference type="ARBA" id="ARBA00007734"/>
    </source>
</evidence>
<reference evidence="4" key="1">
    <citation type="submission" date="2021-12" db="EMBL/GenBank/DDBJ databases">
        <title>Bradyrhizobium xenonodulans sp. nov.</title>
        <authorList>
            <person name="Claassens R."/>
            <person name="Venter S.N."/>
            <person name="Beukes C.W."/>
            <person name="Stepkowski T."/>
            <person name="Steenkamp E.T."/>
        </authorList>
    </citation>
    <scope>NUCLEOTIDE SEQUENCE</scope>
    <source>
        <strain evidence="4">14AB</strain>
    </source>
</reference>
<dbReference type="CDD" id="cd00254">
    <property type="entry name" value="LT-like"/>
    <property type="match status" value="1"/>
</dbReference>
<comment type="similarity">
    <text evidence="2">Belongs to the virb1 family.</text>
</comment>
<dbReference type="SUPFAM" id="SSF53955">
    <property type="entry name" value="Lysozyme-like"/>
    <property type="match status" value="1"/>
</dbReference>
<comment type="similarity">
    <text evidence="1">Belongs to the transglycosylase Slt family.</text>
</comment>
<dbReference type="PANTHER" id="PTHR37423:SF2">
    <property type="entry name" value="MEMBRANE-BOUND LYTIC MUREIN TRANSGLYCOSYLASE C"/>
    <property type="match status" value="1"/>
</dbReference>
<keyword evidence="5" id="KW-1185">Reference proteome</keyword>